<keyword evidence="3" id="KW-1185">Reference proteome</keyword>
<evidence type="ECO:0000313" key="2">
    <source>
        <dbReference type="EMBL" id="EWM25578.1"/>
    </source>
</evidence>
<evidence type="ECO:0000313" key="3">
    <source>
        <dbReference type="Proteomes" id="UP000019335"/>
    </source>
</evidence>
<accession>W7TQ23</accession>
<feature type="region of interest" description="Disordered" evidence="1">
    <location>
        <begin position="69"/>
        <end position="146"/>
    </location>
</feature>
<feature type="compositionally biased region" description="Pro residues" evidence="1">
    <location>
        <begin position="76"/>
        <end position="85"/>
    </location>
</feature>
<proteinExistence type="predicted"/>
<dbReference type="AlphaFoldDB" id="W7TQ23"/>
<dbReference type="EMBL" id="AZIL01000914">
    <property type="protein sequence ID" value="EWM25578.1"/>
    <property type="molecule type" value="Genomic_DNA"/>
</dbReference>
<comment type="caution">
    <text evidence="2">The sequence shown here is derived from an EMBL/GenBank/DDBJ whole genome shotgun (WGS) entry which is preliminary data.</text>
</comment>
<protein>
    <submittedName>
        <fullName evidence="2">Uncharacterized protein</fullName>
    </submittedName>
</protein>
<sequence length="146" mass="15687">MLSASIYRTKSLRTGVSQSNALRAAYFHQRATLSVLGESQHHKASIGTKPTSIHNRGLIDAEKCQRVPMCGERGLPAPPSPPIRLSPPGQTQDAMGTVPSTKVEGHGTGSTERIEKDVPRRRRSLGAKATSPSMSPSRALPPKSPW</sequence>
<name>W7TQ23_9STRA</name>
<gene>
    <name evidence="2" type="ORF">Naga_101289g1</name>
</gene>
<feature type="compositionally biased region" description="Polar residues" evidence="1">
    <location>
        <begin position="90"/>
        <end position="100"/>
    </location>
</feature>
<organism evidence="2 3">
    <name type="scientific">Nannochloropsis gaditana</name>
    <dbReference type="NCBI Taxonomy" id="72520"/>
    <lineage>
        <taxon>Eukaryota</taxon>
        <taxon>Sar</taxon>
        <taxon>Stramenopiles</taxon>
        <taxon>Ochrophyta</taxon>
        <taxon>Eustigmatophyceae</taxon>
        <taxon>Eustigmatales</taxon>
        <taxon>Monodopsidaceae</taxon>
        <taxon>Nannochloropsis</taxon>
    </lineage>
</organism>
<reference evidence="2 3" key="1">
    <citation type="journal article" date="2014" name="Mol. Plant">
        <title>Chromosome Scale Genome Assembly and Transcriptome Profiling of Nannochloropsis gaditana in Nitrogen Depletion.</title>
        <authorList>
            <person name="Corteggiani Carpinelli E."/>
            <person name="Telatin A."/>
            <person name="Vitulo N."/>
            <person name="Forcato C."/>
            <person name="D'Angelo M."/>
            <person name="Schiavon R."/>
            <person name="Vezzi A."/>
            <person name="Giacometti G.M."/>
            <person name="Morosinotto T."/>
            <person name="Valle G."/>
        </authorList>
    </citation>
    <scope>NUCLEOTIDE SEQUENCE [LARGE SCALE GENOMIC DNA]</scope>
    <source>
        <strain evidence="2 3">B-31</strain>
    </source>
</reference>
<dbReference type="Proteomes" id="UP000019335">
    <property type="component" value="Chromosome 11"/>
</dbReference>
<evidence type="ECO:0000256" key="1">
    <source>
        <dbReference type="SAM" id="MobiDB-lite"/>
    </source>
</evidence>